<evidence type="ECO:0000256" key="4">
    <source>
        <dbReference type="ARBA" id="ARBA00022833"/>
    </source>
</evidence>
<dbReference type="InterPro" id="IPR017150">
    <property type="entry name" value="Pept_M20_glutamate_carboxypep"/>
</dbReference>
<comment type="caution">
    <text evidence="7">The sequence shown here is derived from an EMBL/GenBank/DDBJ whole genome shotgun (WGS) entry which is preliminary data.</text>
</comment>
<dbReference type="Gene3D" id="3.30.70.360">
    <property type="match status" value="1"/>
</dbReference>
<comment type="cofactor">
    <cofactor evidence="1">
        <name>Zn(2+)</name>
        <dbReference type="ChEBI" id="CHEBI:29105"/>
    </cofactor>
</comment>
<evidence type="ECO:0000313" key="8">
    <source>
        <dbReference type="Proteomes" id="UP001151071"/>
    </source>
</evidence>
<dbReference type="InterPro" id="IPR011650">
    <property type="entry name" value="Peptidase_M20_dimer"/>
</dbReference>
<dbReference type="InterPro" id="IPR002933">
    <property type="entry name" value="Peptidase_M20"/>
</dbReference>
<keyword evidence="2" id="KW-0479">Metal-binding</keyword>
<dbReference type="PROSITE" id="PS00758">
    <property type="entry name" value="ARGE_DAPE_CPG2_1"/>
    <property type="match status" value="1"/>
</dbReference>
<dbReference type="Proteomes" id="UP001151071">
    <property type="component" value="Unassembled WGS sequence"/>
</dbReference>
<dbReference type="InterPro" id="IPR050072">
    <property type="entry name" value="Peptidase_M20A"/>
</dbReference>
<proteinExistence type="predicted"/>
<dbReference type="Gene3D" id="3.40.630.10">
    <property type="entry name" value="Zn peptidases"/>
    <property type="match status" value="1"/>
</dbReference>
<accession>A0A9X3Z4P4</accession>
<evidence type="ECO:0000256" key="1">
    <source>
        <dbReference type="ARBA" id="ARBA00001947"/>
    </source>
</evidence>
<dbReference type="InterPro" id="IPR001261">
    <property type="entry name" value="ArgE/DapE_CS"/>
</dbReference>
<dbReference type="SUPFAM" id="SSF55031">
    <property type="entry name" value="Bacterial exopeptidase dimerisation domain"/>
    <property type="match status" value="1"/>
</dbReference>
<dbReference type="Pfam" id="PF07687">
    <property type="entry name" value="M20_dimer"/>
    <property type="match status" value="1"/>
</dbReference>
<organism evidence="7 8">
    <name type="scientific">Brevibacillus thermoruber</name>
    <dbReference type="NCBI Taxonomy" id="33942"/>
    <lineage>
        <taxon>Bacteria</taxon>
        <taxon>Bacillati</taxon>
        <taxon>Bacillota</taxon>
        <taxon>Bacilli</taxon>
        <taxon>Bacillales</taxon>
        <taxon>Paenibacillaceae</taxon>
        <taxon>Brevibacillus</taxon>
    </lineage>
</organism>
<reference evidence="7" key="1">
    <citation type="submission" date="2022-12" db="EMBL/GenBank/DDBJ databases">
        <title>Draft genome sequence of the thermophilic strain Brevibacillus thermoruber HT42, isolated from Los Humeros, Puebla, Mexico, with biotechnological potential.</title>
        <authorList>
            <person name="Lara Sanchez J."/>
            <person name="Solis Palacios R."/>
            <person name="Bustos Baena A.S."/>
            <person name="Ruz Baez A.E."/>
            <person name="Espinosa Luna G."/>
            <person name="Oliart Ros R.M."/>
        </authorList>
    </citation>
    <scope>NUCLEOTIDE SEQUENCE</scope>
    <source>
        <strain evidence="7">HT42</strain>
    </source>
</reference>
<keyword evidence="3" id="KW-0378">Hydrolase</keyword>
<dbReference type="PIRSF" id="PIRSF037238">
    <property type="entry name" value="Carboxypeptidase_G2"/>
    <property type="match status" value="1"/>
</dbReference>
<dbReference type="InterPro" id="IPR036264">
    <property type="entry name" value="Bact_exopeptidase_dim_dom"/>
</dbReference>
<feature type="active site" description="Proton acceptor" evidence="5">
    <location>
        <position position="145"/>
    </location>
</feature>
<feature type="domain" description="Peptidase M20 dimerisation" evidence="6">
    <location>
        <begin position="183"/>
        <end position="273"/>
    </location>
</feature>
<dbReference type="CDD" id="cd03885">
    <property type="entry name" value="M20_CPDG2"/>
    <property type="match status" value="1"/>
</dbReference>
<sequence>MSIHSYLQQHHQHLIQLLEACVNMDSPSRDKEAGDRMAEWFARRFEELTGGRAERIPNSVYGDQVRCVLGSGSRQVLLIGHYDTVWPQGEAARRPFFIREGKAYGPGVYDMKAGVLQAMFALRALAELNRLPADKQVVLLLNSDEEIGSPTSRALVEREASRSLAGFVLEPPMEPDGALKTWRKGSAHFTLRVHGVSAHAGVDHDKGVSAIEELSRLVQYLHGLTDYASGTTVNVGLVKGGIGSNVVADYAEAEVDVRVRTLEEARRIERLFAGLTPSLSGARLTVSGGIRRPPMERTEQIAALFALARKIGAEELGMALQESGTGGVSDGNFAAACGLPTLDGLGAKGGFAHSTEEFVELDEIPRRAALLARLIEEV</sequence>
<evidence type="ECO:0000256" key="3">
    <source>
        <dbReference type="ARBA" id="ARBA00022801"/>
    </source>
</evidence>
<dbReference type="PANTHER" id="PTHR43808">
    <property type="entry name" value="ACETYLORNITHINE DEACETYLASE"/>
    <property type="match status" value="1"/>
</dbReference>
<gene>
    <name evidence="7" type="ORF">O3V59_16200</name>
</gene>
<dbReference type="SUPFAM" id="SSF53187">
    <property type="entry name" value="Zn-dependent exopeptidases"/>
    <property type="match status" value="1"/>
</dbReference>
<feature type="active site" evidence="5">
    <location>
        <position position="83"/>
    </location>
</feature>
<dbReference type="Pfam" id="PF01546">
    <property type="entry name" value="Peptidase_M20"/>
    <property type="match status" value="1"/>
</dbReference>
<name>A0A9X3Z4P4_9BACL</name>
<dbReference type="GO" id="GO:0016787">
    <property type="term" value="F:hydrolase activity"/>
    <property type="evidence" value="ECO:0007669"/>
    <property type="project" value="UniProtKB-KW"/>
</dbReference>
<evidence type="ECO:0000313" key="7">
    <source>
        <dbReference type="EMBL" id="MDA5109909.1"/>
    </source>
</evidence>
<evidence type="ECO:0000256" key="5">
    <source>
        <dbReference type="PIRSR" id="PIRSR037238-1"/>
    </source>
</evidence>
<dbReference type="RefSeq" id="WP_029100800.1">
    <property type="nucleotide sequence ID" value="NZ_JAPYYP010000023.1"/>
</dbReference>
<keyword evidence="8" id="KW-1185">Reference proteome</keyword>
<dbReference type="EMBL" id="JAPYYP010000023">
    <property type="protein sequence ID" value="MDA5109909.1"/>
    <property type="molecule type" value="Genomic_DNA"/>
</dbReference>
<keyword evidence="4" id="KW-0862">Zinc</keyword>
<dbReference type="PANTHER" id="PTHR43808:SF9">
    <property type="entry name" value="BLL0789 PROTEIN"/>
    <property type="match status" value="1"/>
</dbReference>
<dbReference type="GO" id="GO:0046872">
    <property type="term" value="F:metal ion binding"/>
    <property type="evidence" value="ECO:0007669"/>
    <property type="project" value="UniProtKB-KW"/>
</dbReference>
<protein>
    <submittedName>
        <fullName evidence="7">M20 family metallopeptidase</fullName>
    </submittedName>
</protein>
<evidence type="ECO:0000256" key="2">
    <source>
        <dbReference type="ARBA" id="ARBA00022723"/>
    </source>
</evidence>
<evidence type="ECO:0000259" key="6">
    <source>
        <dbReference type="Pfam" id="PF07687"/>
    </source>
</evidence>
<dbReference type="AlphaFoldDB" id="A0A9X3Z4P4"/>